<reference evidence="10 11" key="1">
    <citation type="journal article" date="2018" name="Mol. Biol. Evol.">
        <title>Analysis of the draft genome of the red seaweed Gracilariopsis chorda provides insights into genome size evolution in Rhodophyta.</title>
        <authorList>
            <person name="Lee J."/>
            <person name="Yang E.C."/>
            <person name="Graf L."/>
            <person name="Yang J.H."/>
            <person name="Qiu H."/>
            <person name="Zel Zion U."/>
            <person name="Chan C.X."/>
            <person name="Stephens T.G."/>
            <person name="Weber A.P.M."/>
            <person name="Boo G.H."/>
            <person name="Boo S.M."/>
            <person name="Kim K.M."/>
            <person name="Shin Y."/>
            <person name="Jung M."/>
            <person name="Lee S.J."/>
            <person name="Yim H.S."/>
            <person name="Lee J.H."/>
            <person name="Bhattacharya D."/>
            <person name="Yoon H.S."/>
        </authorList>
    </citation>
    <scope>NUCLEOTIDE SEQUENCE [LARGE SCALE GENOMIC DNA]</scope>
    <source>
        <strain evidence="10 11">SKKU-2015</strain>
        <tissue evidence="10">Whole body</tissue>
    </source>
</reference>
<dbReference type="Gene3D" id="1.20.990.10">
    <property type="entry name" value="NADPH-cytochrome p450 Reductase, Chain A, domain 3"/>
    <property type="match status" value="1"/>
</dbReference>
<dbReference type="GO" id="GO:0050660">
    <property type="term" value="F:flavin adenine dinucleotide binding"/>
    <property type="evidence" value="ECO:0007669"/>
    <property type="project" value="TreeGrafter"/>
</dbReference>
<dbReference type="InterPro" id="IPR029039">
    <property type="entry name" value="Flavoprotein-like_sf"/>
</dbReference>
<name>A0A2V3J2J2_9FLOR</name>
<feature type="domain" description="Flavodoxin-like" evidence="8">
    <location>
        <begin position="5"/>
        <end position="154"/>
    </location>
</feature>
<keyword evidence="6" id="KW-0521">NADP</keyword>
<evidence type="ECO:0000259" key="8">
    <source>
        <dbReference type="PROSITE" id="PS50902"/>
    </source>
</evidence>
<evidence type="ECO:0000256" key="5">
    <source>
        <dbReference type="ARBA" id="ARBA00022827"/>
    </source>
</evidence>
<dbReference type="InterPro" id="IPR039261">
    <property type="entry name" value="FNR_nucleotide-bd"/>
</dbReference>
<dbReference type="Pfam" id="PF00175">
    <property type="entry name" value="NAD_binding_1"/>
    <property type="match status" value="1"/>
</dbReference>
<dbReference type="SUPFAM" id="SSF63380">
    <property type="entry name" value="Riboflavin synthase domain-like"/>
    <property type="match status" value="1"/>
</dbReference>
<evidence type="ECO:0000313" key="11">
    <source>
        <dbReference type="Proteomes" id="UP000247409"/>
    </source>
</evidence>
<dbReference type="EMBL" id="NBIV01000013">
    <property type="protein sequence ID" value="PXF48595.1"/>
    <property type="molecule type" value="Genomic_DNA"/>
</dbReference>
<evidence type="ECO:0000256" key="1">
    <source>
        <dbReference type="ARBA" id="ARBA00001917"/>
    </source>
</evidence>
<comment type="caution">
    <text evidence="10">The sequence shown here is derived from an EMBL/GenBank/DDBJ whole genome shotgun (WGS) entry which is preliminary data.</text>
</comment>
<gene>
    <name evidence="10" type="ORF">BWQ96_01764</name>
</gene>
<dbReference type="PROSITE" id="PS51384">
    <property type="entry name" value="FAD_FR"/>
    <property type="match status" value="1"/>
</dbReference>
<evidence type="ECO:0000259" key="9">
    <source>
        <dbReference type="PROSITE" id="PS51384"/>
    </source>
</evidence>
<organism evidence="10 11">
    <name type="scientific">Gracilariopsis chorda</name>
    <dbReference type="NCBI Taxonomy" id="448386"/>
    <lineage>
        <taxon>Eukaryota</taxon>
        <taxon>Rhodophyta</taxon>
        <taxon>Florideophyceae</taxon>
        <taxon>Rhodymeniophycidae</taxon>
        <taxon>Gracilariales</taxon>
        <taxon>Gracilariaceae</taxon>
        <taxon>Gracilariopsis</taxon>
    </lineage>
</organism>
<dbReference type="InterPro" id="IPR017927">
    <property type="entry name" value="FAD-bd_FR_type"/>
</dbReference>
<dbReference type="InterPro" id="IPR023173">
    <property type="entry name" value="NADPH_Cyt_P450_Rdtase_alpha"/>
</dbReference>
<dbReference type="Pfam" id="PF00667">
    <property type="entry name" value="FAD_binding_1"/>
    <property type="match status" value="1"/>
</dbReference>
<dbReference type="PRINTS" id="PR00369">
    <property type="entry name" value="FLAVODOXIN"/>
</dbReference>
<dbReference type="Pfam" id="PF00258">
    <property type="entry name" value="Flavodoxin_1"/>
    <property type="match status" value="1"/>
</dbReference>
<dbReference type="FunFam" id="3.40.50.80:FF:000032">
    <property type="entry name" value="NADPH-dependent diflavin oxidoreductase 1"/>
    <property type="match status" value="1"/>
</dbReference>
<dbReference type="InterPro" id="IPR001709">
    <property type="entry name" value="Flavoprot_Pyr_Nucl_cyt_Rdtase"/>
</dbReference>
<comment type="cofactor">
    <cofactor evidence="2">
        <name>FAD</name>
        <dbReference type="ChEBI" id="CHEBI:57692"/>
    </cofactor>
</comment>
<dbReference type="OrthoDB" id="1856718at2759"/>
<comment type="cofactor">
    <cofactor evidence="1">
        <name>FMN</name>
        <dbReference type="ChEBI" id="CHEBI:58210"/>
    </cofactor>
</comment>
<evidence type="ECO:0000256" key="2">
    <source>
        <dbReference type="ARBA" id="ARBA00001974"/>
    </source>
</evidence>
<keyword evidence="5" id="KW-0274">FAD</keyword>
<evidence type="ECO:0000313" key="10">
    <source>
        <dbReference type="EMBL" id="PXF48595.1"/>
    </source>
</evidence>
<evidence type="ECO:0000256" key="3">
    <source>
        <dbReference type="ARBA" id="ARBA00022630"/>
    </source>
</evidence>
<dbReference type="SUPFAM" id="SSF52218">
    <property type="entry name" value="Flavoproteins"/>
    <property type="match status" value="1"/>
</dbReference>
<proteinExistence type="predicted"/>
<evidence type="ECO:0000256" key="6">
    <source>
        <dbReference type="ARBA" id="ARBA00022857"/>
    </source>
</evidence>
<keyword evidence="11" id="KW-1185">Reference proteome</keyword>
<dbReference type="Gene3D" id="3.40.50.360">
    <property type="match status" value="1"/>
</dbReference>
<keyword evidence="3" id="KW-0285">Flavoprotein</keyword>
<dbReference type="GO" id="GO:0010181">
    <property type="term" value="F:FMN binding"/>
    <property type="evidence" value="ECO:0007669"/>
    <property type="project" value="InterPro"/>
</dbReference>
<dbReference type="PANTHER" id="PTHR19384">
    <property type="entry name" value="NITRIC OXIDE SYNTHASE-RELATED"/>
    <property type="match status" value="1"/>
</dbReference>
<accession>A0A2V3J2J2</accession>
<dbReference type="InterPro" id="IPR017938">
    <property type="entry name" value="Riboflavin_synthase-like_b-brl"/>
</dbReference>
<evidence type="ECO:0000256" key="7">
    <source>
        <dbReference type="ARBA" id="ARBA00023002"/>
    </source>
</evidence>
<dbReference type="Proteomes" id="UP000247409">
    <property type="component" value="Unassembled WGS sequence"/>
</dbReference>
<keyword evidence="7" id="KW-0560">Oxidoreductase</keyword>
<keyword evidence="4" id="KW-0288">FMN</keyword>
<dbReference type="GO" id="GO:0016491">
    <property type="term" value="F:oxidoreductase activity"/>
    <property type="evidence" value="ECO:0007669"/>
    <property type="project" value="UniProtKB-KW"/>
</dbReference>
<dbReference type="PRINTS" id="PR00371">
    <property type="entry name" value="FPNCR"/>
</dbReference>
<protein>
    <submittedName>
        <fullName evidence="10">NADPH-dependent diflavin oxidoreductase 1</fullName>
    </submittedName>
</protein>
<feature type="domain" description="FAD-binding FR-type" evidence="9">
    <location>
        <begin position="206"/>
        <end position="456"/>
    </location>
</feature>
<dbReference type="PANTHER" id="PTHR19384:SF10">
    <property type="entry name" value="NADPH-DEPENDENT DIFLAVIN OXIDOREDUCTASE 1"/>
    <property type="match status" value="1"/>
</dbReference>
<dbReference type="STRING" id="448386.A0A2V3J2J2"/>
<dbReference type="InterPro" id="IPR001094">
    <property type="entry name" value="Flavdoxin-like"/>
</dbReference>
<dbReference type="Gene3D" id="2.40.30.10">
    <property type="entry name" value="Translation factors"/>
    <property type="match status" value="1"/>
</dbReference>
<dbReference type="InterPro" id="IPR001433">
    <property type="entry name" value="OxRdtase_FAD/NAD-bd"/>
</dbReference>
<dbReference type="GO" id="GO:0005829">
    <property type="term" value="C:cytosol"/>
    <property type="evidence" value="ECO:0007669"/>
    <property type="project" value="TreeGrafter"/>
</dbReference>
<dbReference type="PROSITE" id="PS50902">
    <property type="entry name" value="FLAVODOXIN_LIKE"/>
    <property type="match status" value="1"/>
</dbReference>
<dbReference type="InterPro" id="IPR008254">
    <property type="entry name" value="Flavodoxin/NO_synth"/>
</dbReference>
<evidence type="ECO:0000256" key="4">
    <source>
        <dbReference type="ARBA" id="ARBA00022643"/>
    </source>
</evidence>
<dbReference type="Gene3D" id="3.40.50.80">
    <property type="entry name" value="Nucleotide-binding domain of ferredoxin-NADP reductase (FNR) module"/>
    <property type="match status" value="1"/>
</dbReference>
<dbReference type="InterPro" id="IPR003097">
    <property type="entry name" value="CysJ-like_FAD-binding"/>
</dbReference>
<dbReference type="AlphaFoldDB" id="A0A2V3J2J2"/>
<dbReference type="SUPFAM" id="SSF52343">
    <property type="entry name" value="Ferredoxin reductase-like, C-terminal NADP-linked domain"/>
    <property type="match status" value="1"/>
</dbReference>
<sequence length="603" mass="67167">MHVPVHVLYATATGTAQDVAQQLAQQLVLREAQLVSLQAVDDYPIAKLLNHAASAHTFILIVSTCGDGHVPITMRNFWNFIRRSDLPAGILSELRFAIFGLGDRAYVKFNAAARKLCTRLIDLGASLITPLSLGDDSEEGGYDAQLFPWMDSVFDALVLRPPSANSSDEGNQSLLQLRYIDSRSDDRRSDSKWRAGEARRKPSAATFALHDSVLKRTEVLTNPDFLTDGKEVLHVELDVTDAHPETRLHTYEPGDIIHVVPRNSPSAVRAFFELTGLDGEAMIDVSVRETMRQFGDYHCNTGMPCTLRQFVSAQLDLTATPRRQFFKRLAPFAALGMEKEKLMHFASAGGTEDLNQYAYREKRTILLVLRDFPSARPPIETLIDMIPVLRPRAFSIASSANAHPGSVHICASLVKYQTPLRFLRVGVCSAFFKSLKKGDCVPIFLEQGTSLRFQTKRPAILIGPGTGVAPMRSYLSEGGSTTGPSILFFGCRSEKGDFLYRRDFELFLKRKTLTKLITAFSREDPSQKVYVQHRIEHNAEQTWKLVFEQGAYVYVAGAAGAMPKAIREVIVTLGKTVGQLSEASSEQFVKRMESEGRLQMECW</sequence>